<reference evidence="3" key="1">
    <citation type="submission" date="2017-02" db="EMBL/GenBank/DDBJ databases">
        <authorList>
            <person name="Varghese N."/>
            <person name="Submissions S."/>
        </authorList>
    </citation>
    <scope>NUCLEOTIDE SEQUENCE [LARGE SCALE GENOMIC DNA]</scope>
    <source>
        <strain evidence="3">ATCC 27094</strain>
    </source>
</reference>
<sequence length="116" mass="12784">MAQDRRRLHALASLLPAGVLTLSTALATTDAKATAVPDSGEKKPGSVAERLQSIRSSVSGALNEMPDGDAPFLKVDPAQRLAWWGNGWHNWGNGWHNWGNGWHNGWHNWGNGWHNW</sequence>
<proteinExistence type="predicted"/>
<dbReference type="Proteomes" id="UP000190092">
    <property type="component" value="Unassembled WGS sequence"/>
</dbReference>
<dbReference type="EMBL" id="FUWJ01000005">
    <property type="protein sequence ID" value="SKA16318.1"/>
    <property type="molecule type" value="Genomic_DNA"/>
</dbReference>
<evidence type="ECO:0000313" key="2">
    <source>
        <dbReference type="EMBL" id="SKA16318.1"/>
    </source>
</evidence>
<keyword evidence="1" id="KW-0732">Signal</keyword>
<dbReference type="STRING" id="225324.SAMN02745126_03873"/>
<accession>A0A1T4RKP1</accession>
<organism evidence="2 3">
    <name type="scientific">Enhydrobacter aerosaccus</name>
    <dbReference type="NCBI Taxonomy" id="225324"/>
    <lineage>
        <taxon>Bacteria</taxon>
        <taxon>Pseudomonadati</taxon>
        <taxon>Pseudomonadota</taxon>
        <taxon>Alphaproteobacteria</taxon>
        <taxon>Hyphomicrobiales</taxon>
        <taxon>Enhydrobacter</taxon>
    </lineage>
</organism>
<dbReference type="NCBIfam" id="TIGR04260">
    <property type="entry name" value="Cyano_gly_rpt"/>
    <property type="match status" value="1"/>
</dbReference>
<evidence type="ECO:0000256" key="1">
    <source>
        <dbReference type="SAM" id="SignalP"/>
    </source>
</evidence>
<dbReference type="InterPro" id="IPR026356">
    <property type="entry name" value="GrrA/OscA1_RiPP"/>
</dbReference>
<protein>
    <submittedName>
        <fullName evidence="2">RSAM-associated Gly-rich repeat protein</fullName>
    </submittedName>
</protein>
<feature type="chain" id="PRO_5012798026" evidence="1">
    <location>
        <begin position="28"/>
        <end position="116"/>
    </location>
</feature>
<dbReference type="AlphaFoldDB" id="A0A1T4RKP1"/>
<name>A0A1T4RKP1_9HYPH</name>
<evidence type="ECO:0000313" key="3">
    <source>
        <dbReference type="Proteomes" id="UP000190092"/>
    </source>
</evidence>
<keyword evidence="3" id="KW-1185">Reference proteome</keyword>
<gene>
    <name evidence="2" type="ORF">SAMN02745126_03873</name>
</gene>
<feature type="signal peptide" evidence="1">
    <location>
        <begin position="1"/>
        <end position="27"/>
    </location>
</feature>